<comment type="caution">
    <text evidence="1">The sequence shown here is derived from an EMBL/GenBank/DDBJ whole genome shotgun (WGS) entry which is preliminary data.</text>
</comment>
<gene>
    <name evidence="1" type="ORF">ES716_05765</name>
</gene>
<protein>
    <submittedName>
        <fullName evidence="1">Uncharacterized protein</fullName>
    </submittedName>
</protein>
<dbReference type="AlphaFoldDB" id="A0A644SBC4"/>
<proteinExistence type="predicted"/>
<evidence type="ECO:0000313" key="2">
    <source>
        <dbReference type="Proteomes" id="UP000576616"/>
    </source>
</evidence>
<dbReference type="EMBL" id="AABKAB010000009">
    <property type="protein sequence ID" value="EAH8157427.1"/>
    <property type="molecule type" value="Genomic_DNA"/>
</dbReference>
<accession>A0A644SBC4</accession>
<dbReference type="Proteomes" id="UP000576616">
    <property type="component" value="Unassembled WGS sequence"/>
</dbReference>
<sequence>MQKQYPEVHSLEESLAILKKYKDDLTKEQYENIKSNIGTHAIESIYCNELTIQLLVKKNVYGLSDDEILAEYKEKGFVEYTKNCHRSLQS</sequence>
<reference evidence="1 2" key="1">
    <citation type="submission" date="2019-01" db="EMBL/GenBank/DDBJ databases">
        <authorList>
            <consortium name="PulseNet: The National Subtyping Network for Foodborne Disease Surveillance"/>
            <person name="Tarr C.L."/>
            <person name="Trees E."/>
            <person name="Katz L.S."/>
            <person name="Carleton-Romer H.A."/>
            <person name="Stroika S."/>
            <person name="Kucerova Z."/>
            <person name="Roache K.F."/>
            <person name="Sabol A.L."/>
            <person name="Besser J."/>
            <person name="Gerner-Smidt P."/>
        </authorList>
    </citation>
    <scope>NUCLEOTIDE SEQUENCE [LARGE SCALE GENOMIC DNA]</scope>
    <source>
        <strain evidence="1 2">PNUSAC007828</strain>
    </source>
</reference>
<name>A0A644SBC4_CAMCO</name>
<organism evidence="1 2">
    <name type="scientific">Campylobacter coli</name>
    <dbReference type="NCBI Taxonomy" id="195"/>
    <lineage>
        <taxon>Bacteria</taxon>
        <taxon>Pseudomonadati</taxon>
        <taxon>Campylobacterota</taxon>
        <taxon>Epsilonproteobacteria</taxon>
        <taxon>Campylobacterales</taxon>
        <taxon>Campylobacteraceae</taxon>
        <taxon>Campylobacter</taxon>
    </lineage>
</organism>
<evidence type="ECO:0000313" key="1">
    <source>
        <dbReference type="EMBL" id="EAH8157427.1"/>
    </source>
</evidence>